<gene>
    <name evidence="2" type="ORF">ACFO5R_04585</name>
</gene>
<accession>A0ABD5PKV0</accession>
<dbReference type="Proteomes" id="UP001595898">
    <property type="component" value="Unassembled WGS sequence"/>
</dbReference>
<dbReference type="EMBL" id="JBHSFA010000002">
    <property type="protein sequence ID" value="MFC4541202.1"/>
    <property type="molecule type" value="Genomic_DNA"/>
</dbReference>
<comment type="caution">
    <text evidence="2">The sequence shown here is derived from an EMBL/GenBank/DDBJ whole genome shotgun (WGS) entry which is preliminary data.</text>
</comment>
<reference evidence="2 3" key="1">
    <citation type="journal article" date="2019" name="Int. J. Syst. Evol. Microbiol.">
        <title>The Global Catalogue of Microorganisms (GCM) 10K type strain sequencing project: providing services to taxonomists for standard genome sequencing and annotation.</title>
        <authorList>
            <consortium name="The Broad Institute Genomics Platform"/>
            <consortium name="The Broad Institute Genome Sequencing Center for Infectious Disease"/>
            <person name="Wu L."/>
            <person name="Ma J."/>
        </authorList>
    </citation>
    <scope>NUCLEOTIDE SEQUENCE [LARGE SCALE GENOMIC DNA]</scope>
    <source>
        <strain evidence="2 3">WLHS5</strain>
    </source>
</reference>
<feature type="compositionally biased region" description="Basic and acidic residues" evidence="1">
    <location>
        <begin position="16"/>
        <end position="27"/>
    </location>
</feature>
<sequence>MCHCFEDVRDLSAEEREDVLDSHTREELEAELSTAELDAIEGRA</sequence>
<feature type="region of interest" description="Disordered" evidence="1">
    <location>
        <begin position="16"/>
        <end position="44"/>
    </location>
</feature>
<evidence type="ECO:0000313" key="3">
    <source>
        <dbReference type="Proteomes" id="UP001595898"/>
    </source>
</evidence>
<proteinExistence type="predicted"/>
<dbReference type="RefSeq" id="WP_265339099.1">
    <property type="nucleotide sequence ID" value="NZ_JALIQP010000001.1"/>
</dbReference>
<organism evidence="2 3">
    <name type="scientific">Halosolutus amylolyticus</name>
    <dbReference type="NCBI Taxonomy" id="2932267"/>
    <lineage>
        <taxon>Archaea</taxon>
        <taxon>Methanobacteriati</taxon>
        <taxon>Methanobacteriota</taxon>
        <taxon>Stenosarchaea group</taxon>
        <taxon>Halobacteria</taxon>
        <taxon>Halobacteriales</taxon>
        <taxon>Natrialbaceae</taxon>
        <taxon>Halosolutus</taxon>
    </lineage>
</organism>
<keyword evidence="3" id="KW-1185">Reference proteome</keyword>
<name>A0ABD5PKV0_9EURY</name>
<evidence type="ECO:0000313" key="2">
    <source>
        <dbReference type="EMBL" id="MFC4541202.1"/>
    </source>
</evidence>
<evidence type="ECO:0000256" key="1">
    <source>
        <dbReference type="SAM" id="MobiDB-lite"/>
    </source>
</evidence>
<protein>
    <submittedName>
        <fullName evidence="2">Uncharacterized protein</fullName>
    </submittedName>
</protein>
<dbReference type="AlphaFoldDB" id="A0ABD5PKV0"/>